<dbReference type="AlphaFoldDB" id="A0AAJ6BK60"/>
<dbReference type="EMBL" id="CP119326">
    <property type="protein sequence ID" value="WEK38659.1"/>
    <property type="molecule type" value="Genomic_DNA"/>
</dbReference>
<organism evidence="1 2">
    <name type="scientific">Candidatus Brevundimonas colombiensis</name>
    <dbReference type="NCBI Taxonomy" id="3121376"/>
    <lineage>
        <taxon>Bacteria</taxon>
        <taxon>Pseudomonadati</taxon>
        <taxon>Pseudomonadota</taxon>
        <taxon>Alphaproteobacteria</taxon>
        <taxon>Caulobacterales</taxon>
        <taxon>Caulobacteraceae</taxon>
        <taxon>Brevundimonas</taxon>
    </lineage>
</organism>
<evidence type="ECO:0000313" key="2">
    <source>
        <dbReference type="Proteomes" id="UP001213664"/>
    </source>
</evidence>
<sequence>MNALIPVHSLSADEIDLMAHVIGDHRFGQRNRLAILNRLDPIWATVRGLAVRGLLTIEQPAWGTGWIVSVSTAGARELVRVGAMTVADLAVDVDVWLARLTGLIRYREDLLARWGEACAADLSCWDVAPDEPYARVAAAILIKRGLVEQRGPESHREVSSLGPDALLIRALGAAK</sequence>
<gene>
    <name evidence="1" type="ORF">P0Y50_08845</name>
</gene>
<name>A0AAJ6BK60_9CAUL</name>
<dbReference type="Proteomes" id="UP001213664">
    <property type="component" value="Chromosome"/>
</dbReference>
<protein>
    <submittedName>
        <fullName evidence="1">Uncharacterized protein</fullName>
    </submittedName>
</protein>
<evidence type="ECO:0000313" key="1">
    <source>
        <dbReference type="EMBL" id="WEK38659.1"/>
    </source>
</evidence>
<reference evidence="1" key="1">
    <citation type="submission" date="2023-03" db="EMBL/GenBank/DDBJ databases">
        <title>Andean soil-derived lignocellulolytic bacterial consortium as a source of novel taxa and putative plastic-active enzymes.</title>
        <authorList>
            <person name="Diaz-Garcia L."/>
            <person name="Chuvochina M."/>
            <person name="Feuerriegel G."/>
            <person name="Bunk B."/>
            <person name="Sproer C."/>
            <person name="Streit W.R."/>
            <person name="Rodriguez L.M."/>
            <person name="Overmann J."/>
            <person name="Jimenez D.J."/>
        </authorList>
    </citation>
    <scope>NUCLEOTIDE SEQUENCE</scope>
    <source>
        <strain evidence="1">MAG 833</strain>
    </source>
</reference>
<proteinExistence type="predicted"/>
<accession>A0AAJ6BK60</accession>